<feature type="domain" description="Helix-turn-helix" evidence="1">
    <location>
        <begin position="60"/>
        <end position="96"/>
    </location>
</feature>
<dbReference type="GeneID" id="73804104"/>
<dbReference type="HOGENOM" id="CLU_167348_0_0_10"/>
<proteinExistence type="predicted"/>
<keyword evidence="3" id="KW-1185">Reference proteome</keyword>
<dbReference type="RefSeq" id="WP_004330032.1">
    <property type="nucleotide sequence ID" value="NZ_DS499580.1"/>
</dbReference>
<dbReference type="InterPro" id="IPR041657">
    <property type="entry name" value="HTH_17"/>
</dbReference>
<dbReference type="EMBL" id="ABFK02000017">
    <property type="protein sequence ID" value="EDS04156.1"/>
    <property type="molecule type" value="Genomic_DNA"/>
</dbReference>
<comment type="caution">
    <text evidence="2">The sequence shown here is derived from an EMBL/GenBank/DDBJ whole genome shotgun (WGS) entry which is preliminary data.</text>
</comment>
<name>B0MVQ9_9BACT</name>
<dbReference type="OrthoDB" id="597977at2"/>
<reference evidence="2" key="1">
    <citation type="submission" date="2007-10" db="EMBL/GenBank/DDBJ databases">
        <authorList>
            <person name="Fulton L."/>
            <person name="Clifton S."/>
            <person name="Fulton B."/>
            <person name="Xu J."/>
            <person name="Minx P."/>
            <person name="Pepin K.H."/>
            <person name="Johnson M."/>
            <person name="Thiruvilangam P."/>
            <person name="Bhonagiri V."/>
            <person name="Nash W.E."/>
            <person name="Mardis E.R."/>
            <person name="Wilson R.K."/>
        </authorList>
    </citation>
    <scope>NUCLEOTIDE SEQUENCE [LARGE SCALE GENOMIC DNA]</scope>
    <source>
        <strain evidence="2">DSM 17216</strain>
    </source>
</reference>
<dbReference type="eggNOG" id="ENOG5031BDJ">
    <property type="taxonomic scope" value="Bacteria"/>
</dbReference>
<evidence type="ECO:0000259" key="1">
    <source>
        <dbReference type="Pfam" id="PF12728"/>
    </source>
</evidence>
<sequence length="118" mass="13393">MNEPIIITTPAELRSIVADEVAAILPKLADFRRKNEPVEIDNLSVEEAVRFIAEQGIPTTRSTIYNWVFLKKIPFKKIGRRTVFSKKELLAWIESRTTLPEDRRAVAAARIAKSANCK</sequence>
<accession>B0MVQ9</accession>
<dbReference type="Proteomes" id="UP000005819">
    <property type="component" value="Unassembled WGS sequence"/>
</dbReference>
<organism evidence="2 3">
    <name type="scientific">Alistipes putredinis DSM 17216</name>
    <dbReference type="NCBI Taxonomy" id="445970"/>
    <lineage>
        <taxon>Bacteria</taxon>
        <taxon>Pseudomonadati</taxon>
        <taxon>Bacteroidota</taxon>
        <taxon>Bacteroidia</taxon>
        <taxon>Bacteroidales</taxon>
        <taxon>Rikenellaceae</taxon>
        <taxon>Alistipes</taxon>
    </lineage>
</organism>
<dbReference type="Pfam" id="PF12728">
    <property type="entry name" value="HTH_17"/>
    <property type="match status" value="1"/>
</dbReference>
<evidence type="ECO:0000313" key="3">
    <source>
        <dbReference type="Proteomes" id="UP000005819"/>
    </source>
</evidence>
<evidence type="ECO:0000313" key="2">
    <source>
        <dbReference type="EMBL" id="EDS04156.1"/>
    </source>
</evidence>
<gene>
    <name evidence="2" type="ORF">ALIPUT_01220</name>
</gene>
<protein>
    <submittedName>
        <fullName evidence="2">DNA binding domain, excisionase family</fullName>
    </submittedName>
</protein>
<dbReference type="AlphaFoldDB" id="B0MVQ9"/>
<reference evidence="2" key="2">
    <citation type="submission" date="2013-09" db="EMBL/GenBank/DDBJ databases">
        <title>Draft genome sequence of Alistipes putredinis (DSM 17216).</title>
        <authorList>
            <person name="Sudarsanam P."/>
            <person name="Ley R."/>
            <person name="Guruge J."/>
            <person name="Turnbaugh P.J."/>
            <person name="Mahowald M."/>
            <person name="Liep D."/>
            <person name="Gordon J."/>
        </authorList>
    </citation>
    <scope>NUCLEOTIDE SEQUENCE</scope>
    <source>
        <strain evidence="2">DSM 17216</strain>
    </source>
</reference>